<dbReference type="SUPFAM" id="SSF52113">
    <property type="entry name" value="BRCT domain"/>
    <property type="match status" value="1"/>
</dbReference>
<evidence type="ECO:0000256" key="2">
    <source>
        <dbReference type="ARBA" id="ARBA00022763"/>
    </source>
</evidence>
<evidence type="ECO:0000256" key="4">
    <source>
        <dbReference type="ARBA" id="ARBA00023858"/>
    </source>
</evidence>
<comment type="subcellular location">
    <subcellularLocation>
        <location evidence="1">Nucleus</location>
    </subcellularLocation>
</comment>
<dbReference type="Pfam" id="PF16770">
    <property type="entry name" value="RTT107_BRCT_5"/>
    <property type="match status" value="1"/>
</dbReference>
<dbReference type="InterPro" id="IPR051579">
    <property type="entry name" value="DDR_Transcriptional_Reg"/>
</dbReference>
<evidence type="ECO:0000256" key="6">
    <source>
        <dbReference type="SAM" id="MobiDB-lite"/>
    </source>
</evidence>
<evidence type="ECO:0000313" key="8">
    <source>
        <dbReference type="EMBL" id="VEL23120.1"/>
    </source>
</evidence>
<dbReference type="PANTHER" id="PTHR23196">
    <property type="entry name" value="PAX TRANSCRIPTION ACTIVATION DOMAIN INTERACTING PROTEIN"/>
    <property type="match status" value="1"/>
</dbReference>
<feature type="region of interest" description="Disordered" evidence="6">
    <location>
        <begin position="95"/>
        <end position="120"/>
    </location>
</feature>
<name>A0A448WY87_9PLAT</name>
<dbReference type="GO" id="GO:0006974">
    <property type="term" value="P:DNA damage response"/>
    <property type="evidence" value="ECO:0007669"/>
    <property type="project" value="UniProtKB-KW"/>
</dbReference>
<protein>
    <recommendedName>
        <fullName evidence="4">PAX-interacting protein 1</fullName>
    </recommendedName>
    <alternativeName>
        <fullName evidence="5">PAX transactivation activation domain-interacting protein</fullName>
    </alternativeName>
</protein>
<evidence type="ECO:0000259" key="7">
    <source>
        <dbReference type="PROSITE" id="PS50172"/>
    </source>
</evidence>
<comment type="caution">
    <text evidence="8">The sequence shown here is derived from an EMBL/GenBank/DDBJ whole genome shotgun (WGS) entry which is preliminary data.</text>
</comment>
<dbReference type="InterPro" id="IPR001357">
    <property type="entry name" value="BRCT_dom"/>
</dbReference>
<keyword evidence="2" id="KW-0227">DNA damage</keyword>
<dbReference type="OrthoDB" id="342264at2759"/>
<evidence type="ECO:0000256" key="1">
    <source>
        <dbReference type="ARBA" id="ARBA00004123"/>
    </source>
</evidence>
<dbReference type="Proteomes" id="UP000784294">
    <property type="component" value="Unassembled WGS sequence"/>
</dbReference>
<dbReference type="Gene3D" id="3.40.50.10190">
    <property type="entry name" value="BRCT domain"/>
    <property type="match status" value="2"/>
</dbReference>
<feature type="region of interest" description="Disordered" evidence="6">
    <location>
        <begin position="1"/>
        <end position="44"/>
    </location>
</feature>
<keyword evidence="9" id="KW-1185">Reference proteome</keyword>
<sequence length="398" mass="43409">MAFDLLGSRKRSASPPHPNEFLLDVRLGDDSKRPTTDSNFSTVPSGPYANHNLCDVFKSDNDFVDVSNGVASPQLAVKADGESCSSHFNHVTADGASRESPCLQASPIKNGDGDIEPSEDNSINDEEAEICITFTALDLASRSALIEMIRQLSESSNSTCQDPNDEKMMKNETKSRRRWLRARVVDSAEKATHVVAGRLLRTSKIYHAIALARYIVSPKWVQASLHRLEWLDEQDWILHDPEAEALMGVNLRLSLERARDRQLSLGPIIPGAKTLHDALESLPGLLGELRAAMQGLDSPVARATPGSVSASLPPGEGGFSGAWAVGLPLFEGLEFWFSPRAAHRAVCASLVRAAGGAVRERRPTQKKALLAQQFIICHEEDSHVANYLMRTKTGNKGI</sequence>
<evidence type="ECO:0000256" key="3">
    <source>
        <dbReference type="ARBA" id="ARBA00023242"/>
    </source>
</evidence>
<dbReference type="PANTHER" id="PTHR23196:SF1">
    <property type="entry name" value="PAX-INTERACTING PROTEIN 1"/>
    <property type="match status" value="1"/>
</dbReference>
<dbReference type="AlphaFoldDB" id="A0A448WY87"/>
<accession>A0A448WY87</accession>
<keyword evidence="3" id="KW-0539">Nucleus</keyword>
<dbReference type="PROSITE" id="PS50172">
    <property type="entry name" value="BRCT"/>
    <property type="match status" value="1"/>
</dbReference>
<organism evidence="8 9">
    <name type="scientific">Protopolystoma xenopodis</name>
    <dbReference type="NCBI Taxonomy" id="117903"/>
    <lineage>
        <taxon>Eukaryota</taxon>
        <taxon>Metazoa</taxon>
        <taxon>Spiralia</taxon>
        <taxon>Lophotrochozoa</taxon>
        <taxon>Platyhelminthes</taxon>
        <taxon>Monogenea</taxon>
        <taxon>Polyopisthocotylea</taxon>
        <taxon>Polystomatidea</taxon>
        <taxon>Polystomatidae</taxon>
        <taxon>Protopolystoma</taxon>
    </lineage>
</organism>
<feature type="domain" description="BRCT" evidence="7">
    <location>
        <begin position="182"/>
        <end position="238"/>
    </location>
</feature>
<feature type="compositionally biased region" description="Basic and acidic residues" evidence="6">
    <location>
        <begin position="26"/>
        <end position="35"/>
    </location>
</feature>
<dbReference type="EMBL" id="CAAALY010060108">
    <property type="protein sequence ID" value="VEL23120.1"/>
    <property type="molecule type" value="Genomic_DNA"/>
</dbReference>
<dbReference type="GO" id="GO:0044666">
    <property type="term" value="C:MLL3/4 complex"/>
    <property type="evidence" value="ECO:0007669"/>
    <property type="project" value="TreeGrafter"/>
</dbReference>
<proteinExistence type="predicted"/>
<reference evidence="8" key="1">
    <citation type="submission" date="2018-11" db="EMBL/GenBank/DDBJ databases">
        <authorList>
            <consortium name="Pathogen Informatics"/>
        </authorList>
    </citation>
    <scope>NUCLEOTIDE SEQUENCE</scope>
</reference>
<dbReference type="InterPro" id="IPR036420">
    <property type="entry name" value="BRCT_dom_sf"/>
</dbReference>
<evidence type="ECO:0000313" key="9">
    <source>
        <dbReference type="Proteomes" id="UP000784294"/>
    </source>
</evidence>
<evidence type="ECO:0000256" key="5">
    <source>
        <dbReference type="ARBA" id="ARBA00030146"/>
    </source>
</evidence>
<gene>
    <name evidence="8" type="ORF">PXEA_LOCUS16560</name>
</gene>